<name>A0AAV9HRG0_9PEZI</name>
<reference evidence="2" key="2">
    <citation type="submission" date="2023-06" db="EMBL/GenBank/DDBJ databases">
        <authorList>
            <consortium name="Lawrence Berkeley National Laboratory"/>
            <person name="Mondo S.J."/>
            <person name="Hensen N."/>
            <person name="Bonometti L."/>
            <person name="Westerberg I."/>
            <person name="Brannstrom I.O."/>
            <person name="Guillou S."/>
            <person name="Cros-Aarteil S."/>
            <person name="Calhoun S."/>
            <person name="Haridas S."/>
            <person name="Kuo A."/>
            <person name="Pangilinan J."/>
            <person name="Riley R."/>
            <person name="Labutti K."/>
            <person name="Andreopoulos B."/>
            <person name="Lipzen A."/>
            <person name="Chen C."/>
            <person name="Yanf M."/>
            <person name="Daum C."/>
            <person name="Ng V."/>
            <person name="Clum A."/>
            <person name="Steindorff A."/>
            <person name="Ohm R."/>
            <person name="Martin F."/>
            <person name="Silar P."/>
            <person name="Natvig D."/>
            <person name="Lalanne C."/>
            <person name="Gautier V."/>
            <person name="Ament-Velasquez S.L."/>
            <person name="Kruys A."/>
            <person name="Hutchinson M.I."/>
            <person name="Powell A.J."/>
            <person name="Barry K."/>
            <person name="Miller A.N."/>
            <person name="Grigoriev I.V."/>
            <person name="Debuchy R."/>
            <person name="Gladieux P."/>
            <person name="Thoren M.H."/>
            <person name="Johannesson H."/>
        </authorList>
    </citation>
    <scope>NUCLEOTIDE SEQUENCE</scope>
    <source>
        <strain evidence="2">PSN324</strain>
    </source>
</reference>
<comment type="caution">
    <text evidence="2">The sequence shown here is derived from an EMBL/GenBank/DDBJ whole genome shotgun (WGS) entry which is preliminary data.</text>
</comment>
<feature type="region of interest" description="Disordered" evidence="1">
    <location>
        <begin position="93"/>
        <end position="120"/>
    </location>
</feature>
<evidence type="ECO:0000313" key="3">
    <source>
        <dbReference type="Proteomes" id="UP001321749"/>
    </source>
</evidence>
<dbReference type="EMBL" id="MU864974">
    <property type="protein sequence ID" value="KAK4462316.1"/>
    <property type="molecule type" value="Genomic_DNA"/>
</dbReference>
<reference evidence="2" key="1">
    <citation type="journal article" date="2023" name="Mol. Phylogenet. Evol.">
        <title>Genome-scale phylogeny and comparative genomics of the fungal order Sordariales.</title>
        <authorList>
            <person name="Hensen N."/>
            <person name="Bonometti L."/>
            <person name="Westerberg I."/>
            <person name="Brannstrom I.O."/>
            <person name="Guillou S."/>
            <person name="Cros-Aarteil S."/>
            <person name="Calhoun S."/>
            <person name="Haridas S."/>
            <person name="Kuo A."/>
            <person name="Mondo S."/>
            <person name="Pangilinan J."/>
            <person name="Riley R."/>
            <person name="LaButti K."/>
            <person name="Andreopoulos B."/>
            <person name="Lipzen A."/>
            <person name="Chen C."/>
            <person name="Yan M."/>
            <person name="Daum C."/>
            <person name="Ng V."/>
            <person name="Clum A."/>
            <person name="Steindorff A."/>
            <person name="Ohm R.A."/>
            <person name="Martin F."/>
            <person name="Silar P."/>
            <person name="Natvig D.O."/>
            <person name="Lalanne C."/>
            <person name="Gautier V."/>
            <person name="Ament-Velasquez S.L."/>
            <person name="Kruys A."/>
            <person name="Hutchinson M.I."/>
            <person name="Powell A.J."/>
            <person name="Barry K."/>
            <person name="Miller A.N."/>
            <person name="Grigoriev I.V."/>
            <person name="Debuchy R."/>
            <person name="Gladieux P."/>
            <person name="Hiltunen Thoren M."/>
            <person name="Johannesson H."/>
        </authorList>
    </citation>
    <scope>NUCLEOTIDE SEQUENCE</scope>
    <source>
        <strain evidence="2">PSN324</strain>
    </source>
</reference>
<gene>
    <name evidence="2" type="ORF">QBC42DRAFT_251649</name>
</gene>
<dbReference type="Proteomes" id="UP001321749">
    <property type="component" value="Unassembled WGS sequence"/>
</dbReference>
<evidence type="ECO:0000256" key="1">
    <source>
        <dbReference type="SAM" id="MobiDB-lite"/>
    </source>
</evidence>
<dbReference type="AlphaFoldDB" id="A0AAV9HRG0"/>
<accession>A0AAV9HRG0</accession>
<sequence>MTHMTHELATRLLYGRLLLSFHKMGLEQGLDFFPTGAATYKGASLGAKQKQGDDGFLPCARTADQLPTLVIESGNGESLAQLHRNKDWWFDCSGPDEPRGDVKGLSARQGAPHPDEQDLD</sequence>
<evidence type="ECO:0000313" key="2">
    <source>
        <dbReference type="EMBL" id="KAK4462316.1"/>
    </source>
</evidence>
<organism evidence="2 3">
    <name type="scientific">Cladorrhinum samala</name>
    <dbReference type="NCBI Taxonomy" id="585594"/>
    <lineage>
        <taxon>Eukaryota</taxon>
        <taxon>Fungi</taxon>
        <taxon>Dikarya</taxon>
        <taxon>Ascomycota</taxon>
        <taxon>Pezizomycotina</taxon>
        <taxon>Sordariomycetes</taxon>
        <taxon>Sordariomycetidae</taxon>
        <taxon>Sordariales</taxon>
        <taxon>Podosporaceae</taxon>
        <taxon>Cladorrhinum</taxon>
    </lineage>
</organism>
<protein>
    <submittedName>
        <fullName evidence="2">Uncharacterized protein</fullName>
    </submittedName>
</protein>
<proteinExistence type="predicted"/>
<keyword evidence="3" id="KW-1185">Reference proteome</keyword>